<proteinExistence type="predicted"/>
<dbReference type="Proteomes" id="UP000240904">
    <property type="component" value="Unassembled WGS sequence"/>
</dbReference>
<dbReference type="RefSeq" id="WP_107282108.1">
    <property type="nucleotide sequence ID" value="NZ_PYMC01000002.1"/>
</dbReference>
<protein>
    <submittedName>
        <fullName evidence="2">ATPase</fullName>
    </submittedName>
</protein>
<dbReference type="InterPro" id="IPR027417">
    <property type="entry name" value="P-loop_NTPase"/>
</dbReference>
<evidence type="ECO:0000313" key="3">
    <source>
        <dbReference type="Proteomes" id="UP000240904"/>
    </source>
</evidence>
<gene>
    <name evidence="2" type="ORF">C9I89_04210</name>
</gene>
<dbReference type="Gene3D" id="3.40.50.300">
    <property type="entry name" value="P-loop containing nucleotide triphosphate hydrolases"/>
    <property type="match status" value="1"/>
</dbReference>
<dbReference type="Pfam" id="PF07693">
    <property type="entry name" value="KAP_NTPase"/>
    <property type="match status" value="1"/>
</dbReference>
<dbReference type="PANTHER" id="PTHR22674:SF6">
    <property type="entry name" value="NTPASE KAP FAMILY P-LOOP DOMAIN-CONTAINING PROTEIN 1"/>
    <property type="match status" value="1"/>
</dbReference>
<sequence length="597" mass="67306">MWSDKESSIDFLNFNETAESIKDLITERELMPISVGIFGNWGAGKSTILELTKTSLENDSKEGKEYIQIHFDAWMFEGFDDAKAALLETIASELIKEAEGDKGLLEKAEEFSKRVDKIRLLGMLAEGGAALSGFPTFGLSQKLISWFGEDDEEPETQIEEDEFDIGDVKAAAGRVSKVAKSGKGVLKPKKKLSPPTEIRKFRSAYSSLLESFNRPLIVYVDNLDRCSPINAISTLEAIRLFLFLPNTAFVIAADEDMIRLAVPHFHKGASQRHQTDYLDKLIQIPVHVPKPGVAEVRAYLMMLIASDKKVEKPEFEKIRSKLEESLRLSWQQDRIAVDDLLADCDIDNKDELRGEFKVAEQLAPILAESSNINGNPRIVKRLLNQVRMRLKTAKRRGMQLDEKTITKLVIFERCMGTQATNKLYEFIDKEKGLPAVIADMENIDVEFDLTKLPDEWKHDLEFLDKWSKLQPSFAGQNLTAAAYLSRQSIPMGVINSVMSGAAQKLLDGLSKQKNRLSQTNSKLIELTSQEEYLSVMDALIEKFKLVEDWNKMPLGFYGARLLALKDGKCKSVFLAYVNTVPNKAWKKPIVKELEGVK</sequence>
<dbReference type="InterPro" id="IPR052754">
    <property type="entry name" value="NTPase_KAP_P-loop"/>
</dbReference>
<evidence type="ECO:0000313" key="2">
    <source>
        <dbReference type="EMBL" id="PSW06744.1"/>
    </source>
</evidence>
<dbReference type="AlphaFoldDB" id="A0A2T3N385"/>
<dbReference type="OrthoDB" id="88903at2"/>
<reference evidence="2 3" key="1">
    <citation type="submission" date="2018-03" db="EMBL/GenBank/DDBJ databases">
        <title>Whole genome sequencing of Histamine producing bacteria.</title>
        <authorList>
            <person name="Butler K."/>
        </authorList>
    </citation>
    <scope>NUCLEOTIDE SEQUENCE [LARGE SCALE GENOMIC DNA]</scope>
    <source>
        <strain evidence="2 3">DSM 16190</strain>
    </source>
</reference>
<accession>A0A2T3N385</accession>
<evidence type="ECO:0000259" key="1">
    <source>
        <dbReference type="Pfam" id="PF07693"/>
    </source>
</evidence>
<organism evidence="2 3">
    <name type="scientific">Photobacterium lipolyticum</name>
    <dbReference type="NCBI Taxonomy" id="266810"/>
    <lineage>
        <taxon>Bacteria</taxon>
        <taxon>Pseudomonadati</taxon>
        <taxon>Pseudomonadota</taxon>
        <taxon>Gammaproteobacteria</taxon>
        <taxon>Vibrionales</taxon>
        <taxon>Vibrionaceae</taxon>
        <taxon>Photobacterium</taxon>
    </lineage>
</organism>
<dbReference type="PANTHER" id="PTHR22674">
    <property type="entry name" value="NTPASE, KAP FAMILY P-LOOP DOMAIN-CONTAINING 1"/>
    <property type="match status" value="1"/>
</dbReference>
<keyword evidence="3" id="KW-1185">Reference proteome</keyword>
<dbReference type="EMBL" id="PYMC01000002">
    <property type="protein sequence ID" value="PSW06744.1"/>
    <property type="molecule type" value="Genomic_DNA"/>
</dbReference>
<comment type="caution">
    <text evidence="2">The sequence shown here is derived from an EMBL/GenBank/DDBJ whole genome shotgun (WGS) entry which is preliminary data.</text>
</comment>
<dbReference type="InterPro" id="IPR011646">
    <property type="entry name" value="KAP_P-loop"/>
</dbReference>
<name>A0A2T3N385_9GAMM</name>
<dbReference type="SUPFAM" id="SSF52540">
    <property type="entry name" value="P-loop containing nucleoside triphosphate hydrolases"/>
    <property type="match status" value="1"/>
</dbReference>
<feature type="domain" description="KAP NTPase" evidence="1">
    <location>
        <begin position="15"/>
        <end position="389"/>
    </location>
</feature>